<sequence length="276" mass="31800">MKKSMFRFMFMFVLAVSLMLPSVGRCEHGLPYSSYAPVLMYHDLKPVPLNGFDVTPEAFERQLDWLKSNGYRTLSIDEYIECIDKGAFPEKSVLITFDDGYQGIYDYAVPALTKREMKAVFFIITDAVDTALNGYPYITAKELKEISKNPYVSIGSHSVTHPSDLRLGTYRENLHEFMGSRGFLRRVTGQDCNALAYPCGNYDESVIWAVSEAGYKAAFSVQRRGAMGQDTRWSIPRIYMGLSFCENDDYLFKKYVQEYAQMDEGMFKEQYYWINE</sequence>
<dbReference type="STRING" id="1123243.SAMN02745190_01897"/>
<dbReference type="PROSITE" id="PS51677">
    <property type="entry name" value="NODB"/>
    <property type="match status" value="1"/>
</dbReference>
<evidence type="ECO:0000259" key="4">
    <source>
        <dbReference type="PROSITE" id="PS51677"/>
    </source>
</evidence>
<dbReference type="InterPro" id="IPR051398">
    <property type="entry name" value="Polysacch_Deacetylase"/>
</dbReference>
<name>A0A1M4Z3B8_9FIRM</name>
<dbReference type="RefSeq" id="WP_072935982.1">
    <property type="nucleotide sequence ID" value="NZ_FQUG01000007.1"/>
</dbReference>
<comment type="subcellular location">
    <subcellularLocation>
        <location evidence="1">Secreted</location>
    </subcellularLocation>
</comment>
<feature type="chain" id="PRO_5012996774" evidence="3">
    <location>
        <begin position="26"/>
        <end position="276"/>
    </location>
</feature>
<dbReference type="PANTHER" id="PTHR34216">
    <property type="match status" value="1"/>
</dbReference>
<dbReference type="Pfam" id="PF01522">
    <property type="entry name" value="Polysacc_deac_1"/>
    <property type="match status" value="1"/>
</dbReference>
<organism evidence="5 6">
    <name type="scientific">Schwartzia succinivorans DSM 10502</name>
    <dbReference type="NCBI Taxonomy" id="1123243"/>
    <lineage>
        <taxon>Bacteria</taxon>
        <taxon>Bacillati</taxon>
        <taxon>Bacillota</taxon>
        <taxon>Negativicutes</taxon>
        <taxon>Selenomonadales</taxon>
        <taxon>Selenomonadaceae</taxon>
        <taxon>Schwartzia</taxon>
    </lineage>
</organism>
<evidence type="ECO:0000313" key="6">
    <source>
        <dbReference type="Proteomes" id="UP000184404"/>
    </source>
</evidence>
<evidence type="ECO:0000256" key="1">
    <source>
        <dbReference type="ARBA" id="ARBA00004613"/>
    </source>
</evidence>
<protein>
    <submittedName>
        <fullName evidence="5">Polysaccharide deacetylase</fullName>
    </submittedName>
</protein>
<gene>
    <name evidence="5" type="ORF">SAMN02745190_01897</name>
</gene>
<reference evidence="5 6" key="1">
    <citation type="submission" date="2016-11" db="EMBL/GenBank/DDBJ databases">
        <authorList>
            <person name="Jaros S."/>
            <person name="Januszkiewicz K."/>
            <person name="Wedrychowicz H."/>
        </authorList>
    </citation>
    <scope>NUCLEOTIDE SEQUENCE [LARGE SCALE GENOMIC DNA]</scope>
    <source>
        <strain evidence="5 6">DSM 10502</strain>
    </source>
</reference>
<dbReference type="PANTHER" id="PTHR34216:SF3">
    <property type="entry name" value="POLY-BETA-1,6-N-ACETYL-D-GLUCOSAMINE N-DEACETYLASE"/>
    <property type="match status" value="1"/>
</dbReference>
<dbReference type="Gene3D" id="3.20.20.370">
    <property type="entry name" value="Glycoside hydrolase/deacetylase"/>
    <property type="match status" value="1"/>
</dbReference>
<evidence type="ECO:0000256" key="2">
    <source>
        <dbReference type="ARBA" id="ARBA00022729"/>
    </source>
</evidence>
<dbReference type="InterPro" id="IPR011330">
    <property type="entry name" value="Glyco_hydro/deAcase_b/a-brl"/>
</dbReference>
<dbReference type="Proteomes" id="UP000184404">
    <property type="component" value="Unassembled WGS sequence"/>
</dbReference>
<dbReference type="EMBL" id="FQUG01000007">
    <property type="protein sequence ID" value="SHF12242.1"/>
    <property type="molecule type" value="Genomic_DNA"/>
</dbReference>
<dbReference type="CDD" id="cd10918">
    <property type="entry name" value="CE4_NodB_like_5s_6s"/>
    <property type="match status" value="1"/>
</dbReference>
<dbReference type="SUPFAM" id="SSF88713">
    <property type="entry name" value="Glycoside hydrolase/deacetylase"/>
    <property type="match status" value="1"/>
</dbReference>
<feature type="signal peptide" evidence="3">
    <location>
        <begin position="1"/>
        <end position="25"/>
    </location>
</feature>
<evidence type="ECO:0000313" key="5">
    <source>
        <dbReference type="EMBL" id="SHF12242.1"/>
    </source>
</evidence>
<dbReference type="GO" id="GO:0016810">
    <property type="term" value="F:hydrolase activity, acting on carbon-nitrogen (but not peptide) bonds"/>
    <property type="evidence" value="ECO:0007669"/>
    <property type="project" value="InterPro"/>
</dbReference>
<dbReference type="OrthoDB" id="9778320at2"/>
<feature type="domain" description="NodB homology" evidence="4">
    <location>
        <begin position="91"/>
        <end position="276"/>
    </location>
</feature>
<accession>A0A1M4Z3B8</accession>
<dbReference type="InterPro" id="IPR002509">
    <property type="entry name" value="NODB_dom"/>
</dbReference>
<dbReference type="GO" id="GO:0005576">
    <property type="term" value="C:extracellular region"/>
    <property type="evidence" value="ECO:0007669"/>
    <property type="project" value="UniProtKB-SubCell"/>
</dbReference>
<keyword evidence="6" id="KW-1185">Reference proteome</keyword>
<proteinExistence type="predicted"/>
<evidence type="ECO:0000256" key="3">
    <source>
        <dbReference type="SAM" id="SignalP"/>
    </source>
</evidence>
<dbReference type="GO" id="GO:0005975">
    <property type="term" value="P:carbohydrate metabolic process"/>
    <property type="evidence" value="ECO:0007669"/>
    <property type="project" value="InterPro"/>
</dbReference>
<keyword evidence="2 3" id="KW-0732">Signal</keyword>
<dbReference type="AlphaFoldDB" id="A0A1M4Z3B8"/>